<proteinExistence type="predicted"/>
<reference evidence="1" key="2">
    <citation type="journal article" date="2019" name="IMA Fungus">
        <title>Genome sequencing and comparison of five Tilletia species to identify candidate genes for the detection of regulated species infecting wheat.</title>
        <authorList>
            <person name="Nguyen H.D.T."/>
            <person name="Sultana T."/>
            <person name="Kesanakurti P."/>
            <person name="Hambleton S."/>
        </authorList>
    </citation>
    <scope>NUCLEOTIDE SEQUENCE</scope>
    <source>
        <strain evidence="1">DAOMC 236426</strain>
    </source>
</reference>
<keyword evidence="2" id="KW-1185">Reference proteome</keyword>
<dbReference type="AlphaFoldDB" id="A0A8X7SY00"/>
<dbReference type="Proteomes" id="UP000077684">
    <property type="component" value="Unassembled WGS sequence"/>
</dbReference>
<name>A0A8X7SY00_9BASI</name>
<protein>
    <submittedName>
        <fullName evidence="1">Uncharacterized protein</fullName>
    </submittedName>
</protein>
<dbReference type="EMBL" id="LWDE02000307">
    <property type="protein sequence ID" value="KAE8249063.1"/>
    <property type="molecule type" value="Genomic_DNA"/>
</dbReference>
<reference evidence="1" key="1">
    <citation type="submission" date="2016-04" db="EMBL/GenBank/DDBJ databases">
        <authorList>
            <person name="Nguyen H.D."/>
            <person name="Samba Siva P."/>
            <person name="Cullis J."/>
            <person name="Levesque C.A."/>
            <person name="Hambleton S."/>
        </authorList>
    </citation>
    <scope>NUCLEOTIDE SEQUENCE</scope>
    <source>
        <strain evidence="1">DAOMC 236426</strain>
    </source>
</reference>
<accession>A0A8X7SY00</accession>
<gene>
    <name evidence="1" type="ORF">A4X06_0g3407</name>
</gene>
<sequence>MPSEEVITRIEGAVSPSGWALTGVDVCKAARLSASAWLRAQIQSTEDRVSIRTRAINWVRKKAGLLPVPKPPLPMYELPRFFSL</sequence>
<comment type="caution">
    <text evidence="1">The sequence shown here is derived from an EMBL/GenBank/DDBJ whole genome shotgun (WGS) entry which is preliminary data.</text>
</comment>
<evidence type="ECO:0000313" key="1">
    <source>
        <dbReference type="EMBL" id="KAE8249063.1"/>
    </source>
</evidence>
<organism evidence="1 2">
    <name type="scientific">Tilletia controversa</name>
    <name type="common">dwarf bunt fungus</name>
    <dbReference type="NCBI Taxonomy" id="13291"/>
    <lineage>
        <taxon>Eukaryota</taxon>
        <taxon>Fungi</taxon>
        <taxon>Dikarya</taxon>
        <taxon>Basidiomycota</taxon>
        <taxon>Ustilaginomycotina</taxon>
        <taxon>Exobasidiomycetes</taxon>
        <taxon>Tilletiales</taxon>
        <taxon>Tilletiaceae</taxon>
        <taxon>Tilletia</taxon>
    </lineage>
</organism>
<evidence type="ECO:0000313" key="2">
    <source>
        <dbReference type="Proteomes" id="UP000077684"/>
    </source>
</evidence>